<dbReference type="PANTHER" id="PTHR11707">
    <property type="entry name" value="L-ASPARAGINASE"/>
    <property type="match status" value="1"/>
</dbReference>
<dbReference type="AlphaFoldDB" id="A0A370HC46"/>
<sequence>MVRSTVIRLFGLALGVTLIAGCGGTDAPKQAGTSDNSVSGAPSSTPLPPAPGALPRIAVLATGGTIAGKSTPGSGVGYTAGQASAQDLIDAVPGIDKIATLQPEQVANVGSQDMTEEIWLTLARRINQVFADNAADGVVVTHGTDTIEETAFFLDNVVGGDKPVVLAGAMRPATALSPDGPANLRAAVTVAAAPQARGRGAMVVLNDTIHGARDVTKTHTTSVQTFVSPNSGPEGYVDTGSVRFVKSPLPHQRPRFRLPDAAPLPRVDIVYSHAGMRADQVHDAVGHGAKGIVLAGVGDGNTAKSVIDALAAANDDRVVVRSTRVGAGEVMRNAEINDDELGFVTSADLNPPKSRVLLQLLLANDITDPTRVQQEFATR</sequence>
<dbReference type="InterPro" id="IPR027474">
    <property type="entry name" value="L-asparaginase_N"/>
</dbReference>
<feature type="region of interest" description="Disordered" evidence="10">
    <location>
        <begin position="29"/>
        <end position="52"/>
    </location>
</feature>
<dbReference type="EC" id="3.5.1.1" evidence="2"/>
<comment type="caution">
    <text evidence="14">The sequence shown here is derived from an EMBL/GenBank/DDBJ whole genome shotgun (WGS) entry which is preliminary data.</text>
</comment>
<dbReference type="Gene3D" id="3.40.50.1170">
    <property type="entry name" value="L-asparaginase, N-terminal domain"/>
    <property type="match status" value="1"/>
</dbReference>
<dbReference type="GO" id="GO:0006528">
    <property type="term" value="P:asparagine metabolic process"/>
    <property type="evidence" value="ECO:0007669"/>
    <property type="project" value="InterPro"/>
</dbReference>
<feature type="active site" evidence="8">
    <location>
        <position position="144"/>
    </location>
</feature>
<evidence type="ECO:0000259" key="13">
    <source>
        <dbReference type="Pfam" id="PF17763"/>
    </source>
</evidence>
<dbReference type="PRINTS" id="PR00139">
    <property type="entry name" value="ASNGLNASE"/>
</dbReference>
<evidence type="ECO:0000313" key="14">
    <source>
        <dbReference type="EMBL" id="RDI54502.1"/>
    </source>
</evidence>
<comment type="catalytic activity">
    <reaction evidence="4">
        <text>L-asparagine + H2O = L-aspartate + NH4(+)</text>
        <dbReference type="Rhea" id="RHEA:21016"/>
        <dbReference type="ChEBI" id="CHEBI:15377"/>
        <dbReference type="ChEBI" id="CHEBI:28938"/>
        <dbReference type="ChEBI" id="CHEBI:29991"/>
        <dbReference type="ChEBI" id="CHEBI:58048"/>
        <dbReference type="EC" id="3.5.1.1"/>
    </reaction>
</comment>
<dbReference type="PROSITE" id="PS51257">
    <property type="entry name" value="PROKAR_LIPOPROTEIN"/>
    <property type="match status" value="1"/>
</dbReference>
<dbReference type="PROSITE" id="PS00144">
    <property type="entry name" value="ASN_GLN_ASE_1"/>
    <property type="match status" value="1"/>
</dbReference>
<dbReference type="InterPro" id="IPR036152">
    <property type="entry name" value="Asp/glu_Ase-like_sf"/>
</dbReference>
<dbReference type="Proteomes" id="UP000255355">
    <property type="component" value="Unassembled WGS sequence"/>
</dbReference>
<dbReference type="InterPro" id="IPR037152">
    <property type="entry name" value="L-asparaginase_N_sf"/>
</dbReference>
<dbReference type="OrthoDB" id="9788068at2"/>
<keyword evidence="15" id="KW-1185">Reference proteome</keyword>
<feature type="binding site" evidence="6">
    <location>
        <position position="111"/>
    </location>
    <ligand>
        <name>substrate</name>
    </ligand>
</feature>
<accession>A0A370HC46</accession>
<dbReference type="InterPro" id="IPR027475">
    <property type="entry name" value="Asparaginase/glutaminase_AS2"/>
</dbReference>
<dbReference type="InterPro" id="IPR020827">
    <property type="entry name" value="Asparaginase/glutaminase_AS1"/>
</dbReference>
<dbReference type="Gene3D" id="3.40.50.40">
    <property type="match status" value="1"/>
</dbReference>
<keyword evidence="3" id="KW-0378">Hydrolase</keyword>
<organism evidence="14 15">
    <name type="scientific">Nocardia mexicana</name>
    <dbReference type="NCBI Taxonomy" id="279262"/>
    <lineage>
        <taxon>Bacteria</taxon>
        <taxon>Bacillati</taxon>
        <taxon>Actinomycetota</taxon>
        <taxon>Actinomycetes</taxon>
        <taxon>Mycobacteriales</taxon>
        <taxon>Nocardiaceae</taxon>
        <taxon>Nocardia</taxon>
    </lineage>
</organism>
<dbReference type="InterPro" id="IPR027473">
    <property type="entry name" value="L-asparaginase_C"/>
</dbReference>
<evidence type="ECO:0000313" key="15">
    <source>
        <dbReference type="Proteomes" id="UP000255355"/>
    </source>
</evidence>
<dbReference type="RefSeq" id="WP_068023737.1">
    <property type="nucleotide sequence ID" value="NZ_QQAZ01000002.1"/>
</dbReference>
<dbReference type="InterPro" id="IPR006034">
    <property type="entry name" value="Asparaginase/glutaminase-like"/>
</dbReference>
<dbReference type="FunFam" id="3.40.50.1170:FF:000001">
    <property type="entry name" value="L-asparaginase 2"/>
    <property type="match status" value="1"/>
</dbReference>
<reference evidence="14 15" key="1">
    <citation type="submission" date="2018-07" db="EMBL/GenBank/DDBJ databases">
        <title>Genomic Encyclopedia of Type Strains, Phase IV (KMG-IV): sequencing the most valuable type-strain genomes for metagenomic binning, comparative biology and taxonomic classification.</title>
        <authorList>
            <person name="Goeker M."/>
        </authorList>
    </citation>
    <scope>NUCLEOTIDE SEQUENCE [LARGE SCALE GENOMIC DNA]</scope>
    <source>
        <strain evidence="14 15">DSM 44952</strain>
    </source>
</reference>
<dbReference type="InterPro" id="IPR040919">
    <property type="entry name" value="Asparaginase_C"/>
</dbReference>
<feature type="compositionally biased region" description="Polar residues" evidence="10">
    <location>
        <begin position="31"/>
        <end position="44"/>
    </location>
</feature>
<feature type="binding site" evidence="6">
    <location>
        <begin position="144"/>
        <end position="145"/>
    </location>
    <ligand>
        <name>substrate</name>
    </ligand>
</feature>
<keyword evidence="11" id="KW-0732">Signal</keyword>
<feature type="signal peptide" evidence="11">
    <location>
        <begin position="1"/>
        <end position="20"/>
    </location>
</feature>
<evidence type="ECO:0000256" key="3">
    <source>
        <dbReference type="ARBA" id="ARBA00022801"/>
    </source>
</evidence>
<dbReference type="InterPro" id="IPR004550">
    <property type="entry name" value="AsnASE_II"/>
</dbReference>
<evidence type="ECO:0000256" key="2">
    <source>
        <dbReference type="ARBA" id="ARBA00012920"/>
    </source>
</evidence>
<dbReference type="GO" id="GO:0004067">
    <property type="term" value="F:asparaginase activity"/>
    <property type="evidence" value="ECO:0007669"/>
    <property type="project" value="UniProtKB-UniRule"/>
</dbReference>
<dbReference type="NCBIfam" id="TIGR00520">
    <property type="entry name" value="asnASE_II"/>
    <property type="match status" value="1"/>
</dbReference>
<dbReference type="Pfam" id="PF00710">
    <property type="entry name" value="Asparaginase"/>
    <property type="match status" value="1"/>
</dbReference>
<dbReference type="PIRSF" id="PIRSF001220">
    <property type="entry name" value="L-ASNase_gatD"/>
    <property type="match status" value="1"/>
</dbReference>
<feature type="active site" description="O-isoaspartyl threonine intermediate" evidence="5">
    <location>
        <position position="65"/>
    </location>
</feature>
<proteinExistence type="inferred from homology"/>
<evidence type="ECO:0000256" key="5">
    <source>
        <dbReference type="PIRSR" id="PIRSR001220-1"/>
    </source>
</evidence>
<evidence type="ECO:0000256" key="9">
    <source>
        <dbReference type="RuleBase" id="RU004456"/>
    </source>
</evidence>
<dbReference type="SUPFAM" id="SSF53774">
    <property type="entry name" value="Glutaminase/Asparaginase"/>
    <property type="match status" value="1"/>
</dbReference>
<evidence type="ECO:0000256" key="1">
    <source>
        <dbReference type="ARBA" id="ARBA00010518"/>
    </source>
</evidence>
<dbReference type="PROSITE" id="PS00917">
    <property type="entry name" value="ASN_GLN_ASE_2"/>
    <property type="match status" value="1"/>
</dbReference>
<evidence type="ECO:0000259" key="12">
    <source>
        <dbReference type="Pfam" id="PF00710"/>
    </source>
</evidence>
<feature type="domain" description="Asparaginase/glutaminase C-terminal" evidence="13">
    <location>
        <begin position="266"/>
        <end position="376"/>
    </location>
</feature>
<dbReference type="Pfam" id="PF17763">
    <property type="entry name" value="Asparaginase_C"/>
    <property type="match status" value="1"/>
</dbReference>
<feature type="active site" evidence="7">
    <location>
        <position position="65"/>
    </location>
</feature>
<feature type="chain" id="PRO_5039562293" description="asparaginase" evidence="11">
    <location>
        <begin position="21"/>
        <end position="379"/>
    </location>
</feature>
<dbReference type="PIRSF" id="PIRSF500176">
    <property type="entry name" value="L_ASNase"/>
    <property type="match status" value="1"/>
</dbReference>
<comment type="similarity">
    <text evidence="1 9">Belongs to the asparaginase 1 family.</text>
</comment>
<dbReference type="EMBL" id="QQAZ01000002">
    <property type="protein sequence ID" value="RDI54502.1"/>
    <property type="molecule type" value="Genomic_DNA"/>
</dbReference>
<evidence type="ECO:0000256" key="11">
    <source>
        <dbReference type="SAM" id="SignalP"/>
    </source>
</evidence>
<evidence type="ECO:0000256" key="8">
    <source>
        <dbReference type="PROSITE-ProRule" id="PRU10100"/>
    </source>
</evidence>
<gene>
    <name evidence="14" type="ORF">DFR68_102630</name>
</gene>
<dbReference type="CDD" id="cd08964">
    <property type="entry name" value="L-asparaginase_II"/>
    <property type="match status" value="1"/>
</dbReference>
<dbReference type="PROSITE" id="PS51732">
    <property type="entry name" value="ASN_GLN_ASE_3"/>
    <property type="match status" value="1"/>
</dbReference>
<dbReference type="STRING" id="1210089.GCA_001613165_04811"/>
<evidence type="ECO:0000256" key="10">
    <source>
        <dbReference type="SAM" id="MobiDB-lite"/>
    </source>
</evidence>
<dbReference type="PANTHER" id="PTHR11707:SF28">
    <property type="entry name" value="60 KDA LYSOPHOSPHOLIPASE"/>
    <property type="match status" value="1"/>
</dbReference>
<evidence type="ECO:0000256" key="6">
    <source>
        <dbReference type="PIRSR" id="PIRSR001220-2"/>
    </source>
</evidence>
<protein>
    <recommendedName>
        <fullName evidence="2">asparaginase</fullName>
        <ecNumber evidence="2">3.5.1.1</ecNumber>
    </recommendedName>
</protein>
<dbReference type="SMART" id="SM00870">
    <property type="entry name" value="Asparaginase"/>
    <property type="match status" value="1"/>
</dbReference>
<evidence type="ECO:0000256" key="4">
    <source>
        <dbReference type="ARBA" id="ARBA00049366"/>
    </source>
</evidence>
<name>A0A370HC46_9NOCA</name>
<evidence type="ECO:0000256" key="7">
    <source>
        <dbReference type="PROSITE-ProRule" id="PRU10099"/>
    </source>
</evidence>
<feature type="domain" description="L-asparaginase N-terminal" evidence="12">
    <location>
        <begin position="56"/>
        <end position="248"/>
    </location>
</feature>